<dbReference type="SUPFAM" id="SSF52540">
    <property type="entry name" value="P-loop containing nucleoside triphosphate hydrolases"/>
    <property type="match status" value="1"/>
</dbReference>
<dbReference type="InterPro" id="IPR027417">
    <property type="entry name" value="P-loop_NTPase"/>
</dbReference>
<dbReference type="Pfam" id="PF17855">
    <property type="entry name" value="MCM_lid"/>
    <property type="match status" value="1"/>
</dbReference>
<dbReference type="InterPro" id="IPR041562">
    <property type="entry name" value="MCM_lid"/>
</dbReference>
<evidence type="ECO:0000256" key="6">
    <source>
        <dbReference type="ARBA" id="ARBA00023306"/>
    </source>
</evidence>
<dbReference type="Gene3D" id="1.20.58.870">
    <property type="match status" value="1"/>
</dbReference>
<evidence type="ECO:0000256" key="2">
    <source>
        <dbReference type="ARBA" id="ARBA00008010"/>
    </source>
</evidence>
<feature type="region of interest" description="Disordered" evidence="7">
    <location>
        <begin position="160"/>
        <end position="182"/>
    </location>
</feature>
<evidence type="ECO:0008006" key="12">
    <source>
        <dbReference type="Google" id="ProtNLM"/>
    </source>
</evidence>
<reference evidence="10" key="1">
    <citation type="thesis" date="2020" institute="ProQuest LLC" country="789 East Eisenhower Parkway, Ann Arbor, MI, USA">
        <title>Comparative Genomics and Chromosome Evolution.</title>
        <authorList>
            <person name="Mudd A.B."/>
        </authorList>
    </citation>
    <scope>NUCLEOTIDE SEQUENCE</scope>
    <source>
        <strain evidence="10">HN-11 Male</strain>
        <tissue evidence="10">Kidney and liver</tissue>
    </source>
</reference>
<accession>A0A8J6B3M1</accession>
<dbReference type="Pfam" id="PF18263">
    <property type="entry name" value="WHD_MCM6"/>
    <property type="match status" value="1"/>
</dbReference>
<evidence type="ECO:0000313" key="10">
    <source>
        <dbReference type="EMBL" id="KAG9463517.1"/>
    </source>
</evidence>
<dbReference type="GO" id="GO:0042555">
    <property type="term" value="C:MCM complex"/>
    <property type="evidence" value="ECO:0007669"/>
    <property type="project" value="TreeGrafter"/>
</dbReference>
<evidence type="ECO:0000313" key="11">
    <source>
        <dbReference type="Proteomes" id="UP000770717"/>
    </source>
</evidence>
<dbReference type="GO" id="GO:0000727">
    <property type="term" value="P:double-strand break repair via break-induced replication"/>
    <property type="evidence" value="ECO:0007669"/>
    <property type="project" value="TreeGrafter"/>
</dbReference>
<evidence type="ECO:0000256" key="5">
    <source>
        <dbReference type="ARBA" id="ARBA00023242"/>
    </source>
</evidence>
<dbReference type="GO" id="GO:0005634">
    <property type="term" value="C:nucleus"/>
    <property type="evidence" value="ECO:0007669"/>
    <property type="project" value="UniProtKB-SubCell"/>
</dbReference>
<feature type="compositionally biased region" description="Polar residues" evidence="7">
    <location>
        <begin position="163"/>
        <end position="175"/>
    </location>
</feature>
<protein>
    <recommendedName>
        <fullName evidence="12">MCM AAA-lid domain-containing protein</fullName>
    </recommendedName>
</protein>
<keyword evidence="4" id="KW-0347">Helicase</keyword>
<evidence type="ECO:0000256" key="1">
    <source>
        <dbReference type="ARBA" id="ARBA00004123"/>
    </source>
</evidence>
<dbReference type="InterPro" id="IPR041024">
    <property type="entry name" value="Mcm6_C"/>
</dbReference>
<comment type="subcellular location">
    <subcellularLocation>
        <location evidence="1">Nucleus</location>
    </subcellularLocation>
</comment>
<keyword evidence="5" id="KW-0539">Nucleus</keyword>
<comment type="similarity">
    <text evidence="2">Belongs to the MCM family.</text>
</comment>
<feature type="domain" description="Mcm6 C-terminal winged-helix" evidence="9">
    <location>
        <begin position="187"/>
        <end position="263"/>
    </location>
</feature>
<dbReference type="OrthoDB" id="1744952at2759"/>
<keyword evidence="4" id="KW-0378">Hydrolase</keyword>
<dbReference type="EMBL" id="WNTK01006582">
    <property type="protein sequence ID" value="KAG9463517.1"/>
    <property type="molecule type" value="Genomic_DNA"/>
</dbReference>
<keyword evidence="11" id="KW-1185">Reference proteome</keyword>
<feature type="domain" description="MCM AAA-lid" evidence="8">
    <location>
        <begin position="65"/>
        <end position="136"/>
    </location>
</feature>
<dbReference type="PANTHER" id="PTHR11630">
    <property type="entry name" value="DNA REPLICATION LICENSING FACTOR MCM FAMILY MEMBER"/>
    <property type="match status" value="1"/>
</dbReference>
<dbReference type="InterPro" id="IPR031327">
    <property type="entry name" value="MCM"/>
</dbReference>
<keyword evidence="6" id="KW-0131">Cell cycle</keyword>
<evidence type="ECO:0000256" key="4">
    <source>
        <dbReference type="ARBA" id="ARBA00022806"/>
    </source>
</evidence>
<proteinExistence type="inferred from homology"/>
<name>A0A8J6B3M1_ELECQ</name>
<evidence type="ECO:0000256" key="7">
    <source>
        <dbReference type="SAM" id="MobiDB-lite"/>
    </source>
</evidence>
<dbReference type="GO" id="GO:0005524">
    <property type="term" value="F:ATP binding"/>
    <property type="evidence" value="ECO:0007669"/>
    <property type="project" value="InterPro"/>
</dbReference>
<evidence type="ECO:0000259" key="9">
    <source>
        <dbReference type="Pfam" id="PF18263"/>
    </source>
</evidence>
<evidence type="ECO:0000256" key="3">
    <source>
        <dbReference type="ARBA" id="ARBA00022705"/>
    </source>
</evidence>
<dbReference type="GO" id="GO:1902969">
    <property type="term" value="P:mitotic DNA replication"/>
    <property type="evidence" value="ECO:0007669"/>
    <property type="project" value="TreeGrafter"/>
</dbReference>
<evidence type="ECO:0000259" key="8">
    <source>
        <dbReference type="Pfam" id="PF17855"/>
    </source>
</evidence>
<dbReference type="Proteomes" id="UP000770717">
    <property type="component" value="Unassembled WGS sequence"/>
</dbReference>
<keyword evidence="4" id="KW-0067">ATP-binding</keyword>
<keyword evidence="3" id="KW-0235">DNA replication</keyword>
<dbReference type="AlphaFoldDB" id="A0A8J6B3M1"/>
<keyword evidence="4" id="KW-0547">Nucleotide-binding</keyword>
<organism evidence="10 11">
    <name type="scientific">Eleutherodactylus coqui</name>
    <name type="common">Puerto Rican coqui</name>
    <dbReference type="NCBI Taxonomy" id="57060"/>
    <lineage>
        <taxon>Eukaryota</taxon>
        <taxon>Metazoa</taxon>
        <taxon>Chordata</taxon>
        <taxon>Craniata</taxon>
        <taxon>Vertebrata</taxon>
        <taxon>Euteleostomi</taxon>
        <taxon>Amphibia</taxon>
        <taxon>Batrachia</taxon>
        <taxon>Anura</taxon>
        <taxon>Neobatrachia</taxon>
        <taxon>Hyloidea</taxon>
        <taxon>Eleutherodactylidae</taxon>
        <taxon>Eleutherodactylinae</taxon>
        <taxon>Eleutherodactylus</taxon>
        <taxon>Eleutherodactylus</taxon>
    </lineage>
</organism>
<gene>
    <name evidence="10" type="ORF">GDO78_021578</name>
</gene>
<dbReference type="GO" id="GO:1990518">
    <property type="term" value="F:single-stranded 3'-5' DNA helicase activity"/>
    <property type="evidence" value="ECO:0007669"/>
    <property type="project" value="TreeGrafter"/>
</dbReference>
<comment type="caution">
    <text evidence="10">The sequence shown here is derived from an EMBL/GenBank/DDBJ whole genome shotgun (WGS) entry which is preliminary data.</text>
</comment>
<sequence>MAGDLVMFGLVYKHDDIVAPLYGLPVLAVIDDKFITGLMLPEVGTETLQNVLPEHAVYRLINMIQITKEAEEFIVEQYRRLRQRDCSGVMKSAWRITVRQLESLIRLSESMARMHCSDEVQPKHVKEAFRLLSKSIIRVDTPDVTFDPGEGEKIVEGECDNPGASNTEAMETNQPEETEKLNPSAPLKMSFSEYKQISNLLVFYLQKMEESGDDCQLTKSDLVNWYLKEIENEIETETELILRKRLIEKVIYRLIHSVSILVSYNINHLL</sequence>
<dbReference type="GO" id="GO:0003697">
    <property type="term" value="F:single-stranded DNA binding"/>
    <property type="evidence" value="ECO:0007669"/>
    <property type="project" value="TreeGrafter"/>
</dbReference>
<dbReference type="PANTHER" id="PTHR11630:SF93">
    <property type="entry name" value="DNA REPLICATION LICENSING FACTOR MCM6"/>
    <property type="match status" value="1"/>
</dbReference>
<dbReference type="Gene3D" id="3.40.50.300">
    <property type="entry name" value="P-loop containing nucleotide triphosphate hydrolases"/>
    <property type="match status" value="1"/>
</dbReference>